<dbReference type="AlphaFoldDB" id="T4VTF1"/>
<keyword evidence="1" id="KW-1133">Transmembrane helix</keyword>
<name>T4VTF1_PARBF</name>
<comment type="caution">
    <text evidence="2">The sequence shown here is derived from an EMBL/GenBank/DDBJ whole genome shotgun (WGS) entry which is preliminary data.</text>
</comment>
<organism evidence="2 3">
    <name type="scientific">Paraclostridium bifermentans ATCC 638 = DSM 14991</name>
    <dbReference type="NCBI Taxonomy" id="1233171"/>
    <lineage>
        <taxon>Bacteria</taxon>
        <taxon>Bacillati</taxon>
        <taxon>Bacillota</taxon>
        <taxon>Clostridia</taxon>
        <taxon>Peptostreptococcales</taxon>
        <taxon>Peptostreptococcaceae</taxon>
        <taxon>Paraclostridium</taxon>
    </lineage>
</organism>
<keyword evidence="1" id="KW-0812">Transmembrane</keyword>
<sequence length="46" mass="5472">MCLFIYQIPPLVSISTVINLYIFIYFFTKFTQAIHYIITYLTSCIN</sequence>
<evidence type="ECO:0000256" key="1">
    <source>
        <dbReference type="SAM" id="Phobius"/>
    </source>
</evidence>
<dbReference type="PATRIC" id="fig|1233171.3.peg.310"/>
<proteinExistence type="predicted"/>
<accession>T4VTF1</accession>
<dbReference type="Proteomes" id="UP000015688">
    <property type="component" value="Unassembled WGS sequence"/>
</dbReference>
<dbReference type="EMBL" id="AVNC01000010">
    <property type="protein sequence ID" value="EQK44733.1"/>
    <property type="molecule type" value="Genomic_DNA"/>
</dbReference>
<feature type="transmembrane region" description="Helical" evidence="1">
    <location>
        <begin position="6"/>
        <end position="27"/>
    </location>
</feature>
<gene>
    <name evidence="2" type="ORF">C672_0397</name>
</gene>
<evidence type="ECO:0000313" key="2">
    <source>
        <dbReference type="EMBL" id="EQK44733.1"/>
    </source>
</evidence>
<evidence type="ECO:0000313" key="3">
    <source>
        <dbReference type="Proteomes" id="UP000015688"/>
    </source>
</evidence>
<reference evidence="2 3" key="1">
    <citation type="submission" date="2013-06" db="EMBL/GenBank/DDBJ databases">
        <authorList>
            <person name="Walk S."/>
            <person name="Aronoff D."/>
            <person name="Young V.Y."/>
            <person name="Marsh J."/>
            <person name="Harrison L."/>
            <person name="Daugherty S.C."/>
            <person name="Shefchek K.A."/>
            <person name="Hine E.E."/>
            <person name="Tallon L.J."/>
            <person name="Sadzewicz L.K."/>
            <person name="Rasko D.A."/>
        </authorList>
    </citation>
    <scope>NUCLEOTIDE SEQUENCE [LARGE SCALE GENOMIC DNA]</scope>
    <source>
        <strain evidence="2 3">ATCC 638</strain>
    </source>
</reference>
<protein>
    <submittedName>
        <fullName evidence="2">Uncharacterized protein</fullName>
    </submittedName>
</protein>
<keyword evidence="1" id="KW-0472">Membrane</keyword>